<dbReference type="SUPFAM" id="SSF81301">
    <property type="entry name" value="Nucleotidyltransferase"/>
    <property type="match status" value="1"/>
</dbReference>
<evidence type="ECO:0000256" key="1">
    <source>
        <dbReference type="SAM" id="MobiDB-lite"/>
    </source>
</evidence>
<evidence type="ECO:0008006" key="4">
    <source>
        <dbReference type="Google" id="ProtNLM"/>
    </source>
</evidence>
<dbReference type="RefSeq" id="WP_145862249.1">
    <property type="nucleotide sequence ID" value="NZ_RPFW01000013.1"/>
</dbReference>
<organism evidence="2 3">
    <name type="scientific">Trebonia kvetii</name>
    <dbReference type="NCBI Taxonomy" id="2480626"/>
    <lineage>
        <taxon>Bacteria</taxon>
        <taxon>Bacillati</taxon>
        <taxon>Actinomycetota</taxon>
        <taxon>Actinomycetes</taxon>
        <taxon>Streptosporangiales</taxon>
        <taxon>Treboniaceae</taxon>
        <taxon>Trebonia</taxon>
    </lineage>
</organism>
<accession>A0A6P2BKQ7</accession>
<name>A0A6P2BKQ7_9ACTN</name>
<dbReference type="OrthoDB" id="3963523at2"/>
<dbReference type="EMBL" id="RPFW01000013">
    <property type="protein sequence ID" value="TVY99078.1"/>
    <property type="molecule type" value="Genomic_DNA"/>
</dbReference>
<gene>
    <name evidence="2" type="ORF">EAS64_41665</name>
</gene>
<evidence type="ECO:0000313" key="2">
    <source>
        <dbReference type="EMBL" id="TVY99078.1"/>
    </source>
</evidence>
<evidence type="ECO:0000313" key="3">
    <source>
        <dbReference type="Proteomes" id="UP000460272"/>
    </source>
</evidence>
<dbReference type="Proteomes" id="UP000460272">
    <property type="component" value="Unassembled WGS sequence"/>
</dbReference>
<keyword evidence="3" id="KW-1185">Reference proteome</keyword>
<proteinExistence type="predicted"/>
<feature type="region of interest" description="Disordered" evidence="1">
    <location>
        <begin position="1"/>
        <end position="46"/>
    </location>
</feature>
<reference evidence="2 3" key="1">
    <citation type="submission" date="2018-11" db="EMBL/GenBank/DDBJ databases">
        <title>Trebonia kvetii gen.nov., sp.nov., a novel acidophilic actinobacterium, and proposal of the new actinobacterial family Treboniaceae fam. nov.</title>
        <authorList>
            <person name="Rapoport D."/>
            <person name="Sagova-Mareckova M."/>
            <person name="Sedlacek I."/>
            <person name="Provaznik J."/>
            <person name="Kralova S."/>
            <person name="Pavlinic D."/>
            <person name="Benes V."/>
            <person name="Kopecky J."/>
        </authorList>
    </citation>
    <scope>NUCLEOTIDE SEQUENCE [LARGE SCALE GENOMIC DNA]</scope>
    <source>
        <strain evidence="2 3">15Tr583</strain>
    </source>
</reference>
<comment type="caution">
    <text evidence="2">The sequence shown here is derived from an EMBL/GenBank/DDBJ whole genome shotgun (WGS) entry which is preliminary data.</text>
</comment>
<dbReference type="AlphaFoldDB" id="A0A6P2BKQ7"/>
<dbReference type="InterPro" id="IPR043519">
    <property type="entry name" value="NT_sf"/>
</dbReference>
<sequence length="291" mass="30831">MTDGYTGAPGPPLGEGRAPRGEQPPAGGQPAMGTAGEPAMGTAGGEPAMVTAGRAVVAAAAARDIPVRLIGGVAIWLRGTDGPRSVLGRSYPDIDVVAHKKQSRKLRGVLEEEGFEPERVFNATHGARRLLYYGPGGWQVDIFLDTFEMSHTLDLGTRLEAEPETLAAAELLLTKLQIAEVNAKDLSDTAMLLWDHEPGAADGPGLLNLAPVVSRCAADWGLYTTVTDNLDACASLLGDLVPGAADRQRIAGRIADIAGAVTAAPKSSRWQLRARVGRRVRWYELPEEVNR</sequence>
<protein>
    <recommendedName>
        <fullName evidence="4">Nucleotidyltransferase family protein</fullName>
    </recommendedName>
</protein>